<feature type="compositionally biased region" description="Basic and acidic residues" evidence="1">
    <location>
        <begin position="411"/>
        <end position="439"/>
    </location>
</feature>
<gene>
    <name evidence="2" type="ORF">Cvel_23856</name>
</gene>
<dbReference type="VEuPathDB" id="CryptoDB:Cvel_23856"/>
<feature type="region of interest" description="Disordered" evidence="1">
    <location>
        <begin position="403"/>
        <end position="549"/>
    </location>
</feature>
<evidence type="ECO:0000256" key="1">
    <source>
        <dbReference type="SAM" id="MobiDB-lite"/>
    </source>
</evidence>
<name>A0A0G4GY09_9ALVE</name>
<evidence type="ECO:0000313" key="2">
    <source>
        <dbReference type="EMBL" id="CEM35997.1"/>
    </source>
</evidence>
<feature type="compositionally biased region" description="Basic and acidic residues" evidence="1">
    <location>
        <begin position="294"/>
        <end position="306"/>
    </location>
</feature>
<feature type="compositionally biased region" description="Acidic residues" evidence="1">
    <location>
        <begin position="194"/>
        <end position="203"/>
    </location>
</feature>
<feature type="compositionally biased region" description="Basic and acidic residues" evidence="1">
    <location>
        <begin position="525"/>
        <end position="541"/>
    </location>
</feature>
<proteinExistence type="predicted"/>
<dbReference type="AlphaFoldDB" id="A0A0G4GY09"/>
<feature type="compositionally biased region" description="Basic and acidic residues" evidence="1">
    <location>
        <begin position="249"/>
        <end position="285"/>
    </location>
</feature>
<dbReference type="EMBL" id="CDMZ01001670">
    <property type="protein sequence ID" value="CEM35997.1"/>
    <property type="molecule type" value="Genomic_DNA"/>
</dbReference>
<feature type="compositionally biased region" description="Basic and acidic residues" evidence="1">
    <location>
        <begin position="493"/>
        <end position="517"/>
    </location>
</feature>
<feature type="compositionally biased region" description="Low complexity" evidence="1">
    <location>
        <begin position="352"/>
        <end position="369"/>
    </location>
</feature>
<feature type="compositionally biased region" description="Basic and acidic residues" evidence="1">
    <location>
        <begin position="313"/>
        <end position="325"/>
    </location>
</feature>
<feature type="region of interest" description="Disordered" evidence="1">
    <location>
        <begin position="1"/>
        <end position="55"/>
    </location>
</feature>
<organism evidence="2">
    <name type="scientific">Chromera velia CCMP2878</name>
    <dbReference type="NCBI Taxonomy" id="1169474"/>
    <lineage>
        <taxon>Eukaryota</taxon>
        <taxon>Sar</taxon>
        <taxon>Alveolata</taxon>
        <taxon>Colpodellida</taxon>
        <taxon>Chromeraceae</taxon>
        <taxon>Chromera</taxon>
    </lineage>
</organism>
<feature type="compositionally biased region" description="Polar residues" evidence="1">
    <location>
        <begin position="226"/>
        <end position="245"/>
    </location>
</feature>
<feature type="region of interest" description="Disordered" evidence="1">
    <location>
        <begin position="188"/>
        <end position="384"/>
    </location>
</feature>
<accession>A0A0G4GY09</accession>
<sequence length="549" mass="60696">MCPFFQYPSPHAAPSSMQKLPPKDTVVPREHPTTSSSSLLPKGQLPEGGTSKETKSILKNKKMYKLAFGISERLSNGEMRRKSRHGPAPRVRFRICTHFPCGCRSHRDGRCEHARLQCEWSPLKGTPPNCLCWRHACFCSPLEEWVAYDREGRGGLESLGGRELEEVKEMQRALFKARASKRQQEERCFVRGMDDDEDEDEEEERNRGVALRADPSVRRPDPKTNPFVNPPTQQYTQTQLRQSRASGDGQEHERGRERGQASQTDLRRGSKDPSRDRSLVSKRETAATGAGASRIDERGREKEKPPMDATAMAREKLRRQIEEKKKAKAQAQARMSAGPVKAMHGLSPSPPDGSAGASSHKLLPAAGKPSGAGGPEGACDNSKSQGFLGRIASHLGHFCAGMRASDADENLPEKKREERGRDDPPAVDIKAMEREEKKKQQQHIQPRLGGSGGLDAFNAGKMYGRGEGEGGGSRRRCSSAGLRGRISTGSGDGHGREGQTVREGREQSSSRPPDRTRGFSVDRGVVSREMKHGDWEKSLRDYKKKGTMS</sequence>
<reference evidence="2" key="1">
    <citation type="submission" date="2014-11" db="EMBL/GenBank/DDBJ databases">
        <authorList>
            <person name="Otto D Thomas"/>
            <person name="Naeem Raeece"/>
        </authorList>
    </citation>
    <scope>NUCLEOTIDE SEQUENCE</scope>
</reference>
<protein>
    <submittedName>
        <fullName evidence="2">Uncharacterized protein</fullName>
    </submittedName>
</protein>